<evidence type="ECO:0000259" key="6">
    <source>
        <dbReference type="Pfam" id="PF20465"/>
    </source>
</evidence>
<dbReference type="Pfam" id="PF20464">
    <property type="entry name" value="MmeI_N"/>
    <property type="match status" value="1"/>
</dbReference>
<dbReference type="InterPro" id="IPR046817">
    <property type="entry name" value="MmeI_N"/>
</dbReference>
<evidence type="ECO:0000256" key="2">
    <source>
        <dbReference type="ARBA" id="ARBA00022603"/>
    </source>
</evidence>
<organism evidence="10 11">
    <name type="scientific">Cellulomonas denverensis</name>
    <dbReference type="NCBI Taxonomy" id="264297"/>
    <lineage>
        <taxon>Bacteria</taxon>
        <taxon>Bacillati</taxon>
        <taxon>Actinomycetota</taxon>
        <taxon>Actinomycetes</taxon>
        <taxon>Micrococcales</taxon>
        <taxon>Cellulomonadaceae</taxon>
        <taxon>Cellulomonas</taxon>
    </lineage>
</organism>
<feature type="domain" description="MmeI-like target recognition" evidence="7">
    <location>
        <begin position="633"/>
        <end position="836"/>
    </location>
</feature>
<reference evidence="10 11" key="1">
    <citation type="submission" date="2020-04" db="EMBL/GenBank/DDBJ databases">
        <title>MicrobeNet Type strains.</title>
        <authorList>
            <person name="Nicholson A.C."/>
        </authorList>
    </citation>
    <scope>NUCLEOTIDE SEQUENCE [LARGE SCALE GENOMIC DNA]</scope>
    <source>
        <strain evidence="10 11">ATCC BAA-788</strain>
    </source>
</reference>
<comment type="catalytic activity">
    <reaction evidence="4">
        <text>a 2'-deoxyadenosine in DNA + S-adenosyl-L-methionine = an N(6)-methyl-2'-deoxyadenosine in DNA + S-adenosyl-L-homocysteine + H(+)</text>
        <dbReference type="Rhea" id="RHEA:15197"/>
        <dbReference type="Rhea" id="RHEA-COMP:12418"/>
        <dbReference type="Rhea" id="RHEA-COMP:12419"/>
        <dbReference type="ChEBI" id="CHEBI:15378"/>
        <dbReference type="ChEBI" id="CHEBI:57856"/>
        <dbReference type="ChEBI" id="CHEBI:59789"/>
        <dbReference type="ChEBI" id="CHEBI:90615"/>
        <dbReference type="ChEBI" id="CHEBI:90616"/>
        <dbReference type="EC" id="2.1.1.72"/>
    </reaction>
</comment>
<protein>
    <recommendedName>
        <fullName evidence="1">site-specific DNA-methyltransferase (adenine-specific)</fullName>
        <ecNumber evidence="1">2.1.1.72</ecNumber>
    </recommendedName>
</protein>
<dbReference type="PANTHER" id="PTHR33841:SF1">
    <property type="entry name" value="DNA METHYLTRANSFERASE A"/>
    <property type="match status" value="1"/>
</dbReference>
<dbReference type="EC" id="2.1.1.72" evidence="1"/>
<accession>A0A7X6KU90</accession>
<keyword evidence="2 10" id="KW-0489">Methyltransferase</keyword>
<evidence type="ECO:0000259" key="7">
    <source>
        <dbReference type="Pfam" id="PF20466"/>
    </source>
</evidence>
<dbReference type="Pfam" id="PF20467">
    <property type="entry name" value="MmeI_C"/>
    <property type="match status" value="1"/>
</dbReference>
<comment type="caution">
    <text evidence="10">The sequence shown here is derived from an EMBL/GenBank/DDBJ whole genome shotgun (WGS) entry which is preliminary data.</text>
</comment>
<dbReference type="Pfam" id="PF20465">
    <property type="entry name" value="MmeI_hel"/>
    <property type="match status" value="1"/>
</dbReference>
<dbReference type="InterPro" id="IPR046819">
    <property type="entry name" value="MmeI_hel"/>
</dbReference>
<dbReference type="RefSeq" id="WP_168629349.1">
    <property type="nucleotide sequence ID" value="NZ_BONL01000027.1"/>
</dbReference>
<name>A0A7X6KU90_9CELL</name>
<feature type="domain" description="MmeI-like helicase spacer" evidence="6">
    <location>
        <begin position="189"/>
        <end position="267"/>
    </location>
</feature>
<keyword evidence="3 10" id="KW-0808">Transferase</keyword>
<feature type="domain" description="MmeI-like C-terminal" evidence="8">
    <location>
        <begin position="847"/>
        <end position="914"/>
    </location>
</feature>
<dbReference type="AlphaFoldDB" id="A0A7X6KU90"/>
<dbReference type="InterPro" id="IPR050953">
    <property type="entry name" value="N4_N6_ade-DNA_methylase"/>
</dbReference>
<evidence type="ECO:0000256" key="3">
    <source>
        <dbReference type="ARBA" id="ARBA00022679"/>
    </source>
</evidence>
<evidence type="ECO:0000313" key="11">
    <source>
        <dbReference type="Proteomes" id="UP000581206"/>
    </source>
</evidence>
<dbReference type="GO" id="GO:0032259">
    <property type="term" value="P:methylation"/>
    <property type="evidence" value="ECO:0007669"/>
    <property type="project" value="UniProtKB-KW"/>
</dbReference>
<evidence type="ECO:0000256" key="4">
    <source>
        <dbReference type="ARBA" id="ARBA00047942"/>
    </source>
</evidence>
<sequence>MPKALALNEIRSRAASFALDWSDSPGDERQDAQSFIRDLLGVYGITKTRAALYEKRVTRASTAGRGYIDALVPGVAVIEMKSAGRDLEQAERQALDYLDALTDAEMPRWVITSDFRQMRVLDLDAPAEVEPLAEFPISEFALNADRLAFFAGYGVRQFGSQHQEQASIDAARLMAGLWEELEGTGYSDHEASVFLVRTLFALYADDAGVWERDLFYEFLETRTAQDGSDLGSQLSFLYQVMARRPEERQRNLDALIARFPYVNGGVFNETLSIPAFDASMRGRLLAACEFNWSAISPAIFGSLFQAVKDKRARRELGEHYTTETNILKVIEPMFLDDLRDRFAHSQHDAKALRRLRTDMGKMRFLDPACGCGNFLVVAYREMRSLDLQVLTRLQELGGREAAAGMLFDTGDLPVRLENFHGIEIEEWPARIAATALHLVEHQANQAMELALGVGPDTLPLEKVDTIHANESALTLDWTGIVPPTENLYIFGNPPFLGHATRTPEQADELRLVWHRDDIGRLDYVTGWYAKALQLFAKPGYAGEFAFVSTNSITQGEPVPALFRPVLDAGWRVKFAHRTFAWTSEAPGAAAVHCVVVGFDKHRRRPAWLFDYKTLRGEPERHAVAERINPYLVDGPNVLIEQRREPLSPHMPAVTMGSMPRDGGHLIIGPDEYAEVAADPYAAKYLRRFIMGKELINNLPRWCLWLVDLEPSDVQHSPVLRTRLDAVRGFRLASRAASTRQMAETPHLFGQRSQPDVPYVGVPKVFAESRRWATCERLGPEVVAGDKVYTCKDPDGFAFAVFSSSAFILWQKTVGGRLKSDPSFSNTIVWNTLPIPSVSESLRTSIIEGGSAVVEARGLHPHRSLAEHYNPLAMSPELLRAHRTLDTAVDRALGLRGGVDDNARLKALFTAYAKFENRPAELHLSPVRR</sequence>
<dbReference type="SUPFAM" id="SSF53335">
    <property type="entry name" value="S-adenosyl-L-methionine-dependent methyltransferases"/>
    <property type="match status" value="1"/>
</dbReference>
<dbReference type="InterPro" id="IPR046816">
    <property type="entry name" value="MmeI_Mtase"/>
</dbReference>
<feature type="domain" description="MmeI-like DNA-methyltransferase" evidence="9">
    <location>
        <begin position="345"/>
        <end position="609"/>
    </location>
</feature>
<proteinExistence type="predicted"/>
<dbReference type="Pfam" id="PF20473">
    <property type="entry name" value="MmeI_Mtase"/>
    <property type="match status" value="1"/>
</dbReference>
<dbReference type="GO" id="GO:0009007">
    <property type="term" value="F:site-specific DNA-methyltransferase (adenine-specific) activity"/>
    <property type="evidence" value="ECO:0007669"/>
    <property type="project" value="UniProtKB-EC"/>
</dbReference>
<evidence type="ECO:0000256" key="1">
    <source>
        <dbReference type="ARBA" id="ARBA00011900"/>
    </source>
</evidence>
<dbReference type="EMBL" id="JAAXOX010000002">
    <property type="protein sequence ID" value="NKY22248.1"/>
    <property type="molecule type" value="Genomic_DNA"/>
</dbReference>
<dbReference type="Pfam" id="PF20466">
    <property type="entry name" value="MmeI_TRD"/>
    <property type="match status" value="1"/>
</dbReference>
<dbReference type="PANTHER" id="PTHR33841">
    <property type="entry name" value="DNA METHYLTRANSFERASE YEEA-RELATED"/>
    <property type="match status" value="1"/>
</dbReference>
<dbReference type="InterPro" id="IPR046818">
    <property type="entry name" value="MmeI_C"/>
</dbReference>
<evidence type="ECO:0000259" key="5">
    <source>
        <dbReference type="Pfam" id="PF20464"/>
    </source>
</evidence>
<dbReference type="Gene3D" id="3.40.50.150">
    <property type="entry name" value="Vaccinia Virus protein VP39"/>
    <property type="match status" value="1"/>
</dbReference>
<gene>
    <name evidence="10" type="ORF">HGA03_06165</name>
</gene>
<dbReference type="InterPro" id="IPR046820">
    <property type="entry name" value="MmeI_TRD"/>
</dbReference>
<keyword evidence="11" id="KW-1185">Reference proteome</keyword>
<evidence type="ECO:0000313" key="10">
    <source>
        <dbReference type="EMBL" id="NKY22248.1"/>
    </source>
</evidence>
<evidence type="ECO:0000259" key="9">
    <source>
        <dbReference type="Pfam" id="PF20473"/>
    </source>
</evidence>
<dbReference type="Proteomes" id="UP000581206">
    <property type="component" value="Unassembled WGS sequence"/>
</dbReference>
<evidence type="ECO:0000259" key="8">
    <source>
        <dbReference type="Pfam" id="PF20467"/>
    </source>
</evidence>
<feature type="domain" description="MmeI-like N-terminal" evidence="5">
    <location>
        <begin position="13"/>
        <end position="182"/>
    </location>
</feature>
<dbReference type="InterPro" id="IPR029063">
    <property type="entry name" value="SAM-dependent_MTases_sf"/>
</dbReference>